<keyword evidence="3" id="KW-0472">Membrane</keyword>
<dbReference type="Gene3D" id="2.120.10.30">
    <property type="entry name" value="TolB, C-terminal domain"/>
    <property type="match status" value="2"/>
</dbReference>
<dbReference type="Pfam" id="PF10355">
    <property type="entry name" value="Ytp1"/>
    <property type="match status" value="1"/>
</dbReference>
<dbReference type="Pfam" id="PF10348">
    <property type="entry name" value="DUF2427"/>
    <property type="match status" value="1"/>
</dbReference>
<feature type="transmembrane region" description="Helical" evidence="3">
    <location>
        <begin position="1220"/>
        <end position="1241"/>
    </location>
</feature>
<dbReference type="PANTHER" id="PTHR31685">
    <property type="entry name" value="INTEGRAL MEMBRANE PROTEIN (AFU_ORTHOLOGUE AFUA_6G12730)-RELATED"/>
    <property type="match status" value="1"/>
</dbReference>
<evidence type="ECO:0000259" key="4">
    <source>
        <dbReference type="PROSITE" id="PS50850"/>
    </source>
</evidence>
<proteinExistence type="predicted"/>
<dbReference type="Gene3D" id="1.20.1250.20">
    <property type="entry name" value="MFS general substrate transporter like domains"/>
    <property type="match status" value="1"/>
</dbReference>
<dbReference type="SUPFAM" id="SSF63825">
    <property type="entry name" value="YWTD domain"/>
    <property type="match status" value="1"/>
</dbReference>
<keyword evidence="6" id="KW-1185">Reference proteome</keyword>
<feature type="transmembrane region" description="Helical" evidence="3">
    <location>
        <begin position="894"/>
        <end position="913"/>
    </location>
</feature>
<feature type="domain" description="Major facilitator superfamily (MFS) profile" evidence="4">
    <location>
        <begin position="827"/>
        <end position="1285"/>
    </location>
</feature>
<dbReference type="InterPro" id="IPR000033">
    <property type="entry name" value="LDLR_classB_rpt"/>
</dbReference>
<dbReference type="Pfam" id="PF07690">
    <property type="entry name" value="MFS_1"/>
    <property type="match status" value="1"/>
</dbReference>
<feature type="transmembrane region" description="Helical" evidence="3">
    <location>
        <begin position="1672"/>
        <end position="1696"/>
    </location>
</feature>
<feature type="transmembrane region" description="Helical" evidence="3">
    <location>
        <begin position="1609"/>
        <end position="1627"/>
    </location>
</feature>
<keyword evidence="3" id="KW-1133">Transmembrane helix</keyword>
<dbReference type="PANTHER" id="PTHR31685:SF3">
    <property type="entry name" value="INTEGRAL MEMBRANE PROTEIN (AFU_ORTHOLOGUE AFUA_6G12730)"/>
    <property type="match status" value="1"/>
</dbReference>
<dbReference type="InterPro" id="IPR018827">
    <property type="entry name" value="YTP1_C"/>
</dbReference>
<dbReference type="InterPro" id="IPR011701">
    <property type="entry name" value="MFS"/>
</dbReference>
<dbReference type="EMBL" id="QGDH01000045">
    <property type="protein sequence ID" value="RAR12820.1"/>
    <property type="molecule type" value="Genomic_DNA"/>
</dbReference>
<feature type="transmembrane region" description="Helical" evidence="3">
    <location>
        <begin position="1261"/>
        <end position="1279"/>
    </location>
</feature>
<feature type="transmembrane region" description="Helical" evidence="3">
    <location>
        <begin position="984"/>
        <end position="1004"/>
    </location>
</feature>
<sequence>MMPKGYRLSFPHLIFYVSTFVIATQLYSIWGQSKHNYLDFTHRHVQRDWNFNADVHANVHTLSHEQCDSAFPKLYHSLDQAVSLRQGRKVHAQDIEIREGRCMLRVMIYEGELFVVDAGKPEECYVTNGNERERILGTLAQIDRAVTTTSTSDPAIPNVEFSLSLDDLPRRSSKTGTFFGYTRKEGPEYKDIWMMPNYAYWAWNYTHAPSWNSIRKEIELKETESPWAKKDPRVVWRGKVKMAKLRKELVRISEGKEWSDIKPVVINNASDPHTKDVMNLRDFCGYKYTIQTEGTSYSGRLKYLQLCRSALITHPLEWQEFHTHLMRLAGPDVNYIEASENFGNLESAIEYYRAHDNEAEEIARNSYETFTRRYLTPAAVTCYWRRLFWSWASVQGYDPVLPYTMQLFTILPHLAYASVALAGLQARSSDFLVILDTGVGHRSTPIPRWPTSLRRLDADGTNATILSQFGVPPNSSKNEPIGANALAYSSSTSTLFSVTRRGVIRTNLDGSNEELIVQKVGSGQIVSITVAEKSQRLYYGVSYDGLIYSANYDGTDVSLFRNVSQGIWFSSPTYTPAISHPGGIAVDEERGWLYWSSVNGEKDGSIRRAPLNGGEEQILATRIDMPGQLRIAGASLFWIERGSWSNSPTAIKYLNRFIDQLPASPPSPNLAVPTGALIQSSQSPLFTEADYTGEKQILSIETFVVYRNGVEQIVYFGANSAGRTTFGKVVEVRWRGSGGSRGPVFTVLSADTEDVGVPVGLEYVLTEKSLPQNKEEDDDDEILPMGGGKPYPRHYPNRAEYTVTFDGASDKWSPQNWSSRKKYIQNLRLDSRKPVWANECLIQILHFHNRASSAGTQYHVGRTVTALGTSLFVLGFASGPLIWAPGSELIGRRWPLFVGVFGSSIFTVGCAASKDIQTLIICRFFAGLFGASPLCVVPAVLSDLYNSTYRGVAISLYALTVFGGPFLAPFVGEFVAMSYLGWRWTLYLPAILGFANSFFLLVFVKETSAPFLLVEKAVLLRRQTGNWAIHAEQEKLELDIDAVVKNYLTRPLRMLATEPIVLLVSMYMSFIYGLVYALLGAYPFAWTGFTGTIHWITPTAAGIFIGFGVLCIFLPCFNYLVDAYLPLHVEGAHIIFLVLIERARYGAGDSDRVAAHGDGEGMNMSAHEAPHAQSQDSVFGGYWSLSEHASLMYWHIGLEILAWIVILPIAVMFSIARSRYTLPVQLSFLATNALALVLGLVYDHRTPEMYAGNAHSKTGWAITWIASAWVFLALVQAYAGTSDASSTEDEFAHPITTENMLRYQRIQDEELLNPSRWSGDSGQGTERNSASLYDPSQSPSVESETQGFAGPTRRYTHDDDSFGDDDEKRGFLGNTSVDRFFSRNVARFAAGRTLKAIRFFYILVERTILIQGFAAIASGAVVYGGIGRGGAVFNVLAHTVKGGIFFVYGFLTLGRWMGAFADFGWAWNVKPPKEVVGRRRAALPSAEFTESFVIWLYGCTNVFLEHLAAWGDAWTAQDLEHVSISVMFFGGGLLGMCIESTKMRELLNSGVVASQAASVEHESWQQPRQYRFSMNPLPALIIMLLGKMMSSHHQSSMVSTMIHTQWGSMFMGFALARGLTYITLYISPPTSFLPSRPPTEIITAFCLISGGITFMVSNKDTVAALESYNLDAMFIFTVVMGLTALLMAWTTVVIAIKGWALRKESSSQHMKSHAGVLA</sequence>
<feature type="transmembrane region" description="Helical" evidence="3">
    <location>
        <begin position="1408"/>
        <end position="1426"/>
    </location>
</feature>
<organism evidence="5 6">
    <name type="scientific">Stemphylium lycopersici</name>
    <name type="common">Tomato gray leaf spot disease fungus</name>
    <name type="synonym">Thyrospora lycopersici</name>
    <dbReference type="NCBI Taxonomy" id="183478"/>
    <lineage>
        <taxon>Eukaryota</taxon>
        <taxon>Fungi</taxon>
        <taxon>Dikarya</taxon>
        <taxon>Ascomycota</taxon>
        <taxon>Pezizomycotina</taxon>
        <taxon>Dothideomycetes</taxon>
        <taxon>Pleosporomycetidae</taxon>
        <taxon>Pleosporales</taxon>
        <taxon>Pleosporineae</taxon>
        <taxon>Pleosporaceae</taxon>
        <taxon>Stemphylium</taxon>
    </lineage>
</organism>
<evidence type="ECO:0000313" key="6">
    <source>
        <dbReference type="Proteomes" id="UP000249619"/>
    </source>
</evidence>
<feature type="transmembrane region" description="Helical" evidence="3">
    <location>
        <begin position="1060"/>
        <end position="1079"/>
    </location>
</feature>
<comment type="caution">
    <text evidence="5">The sequence shown here is derived from an EMBL/GenBank/DDBJ whole genome shotgun (WGS) entry which is preliminary data.</text>
</comment>
<feature type="transmembrane region" description="Helical" evidence="3">
    <location>
        <begin position="1572"/>
        <end position="1589"/>
    </location>
</feature>
<feature type="transmembrane region" description="Helical" evidence="3">
    <location>
        <begin position="1192"/>
        <end position="1213"/>
    </location>
</feature>
<feature type="transmembrane region" description="Helical" evidence="3">
    <location>
        <begin position="12"/>
        <end position="30"/>
    </location>
</feature>
<feature type="transmembrane region" description="Helical" evidence="3">
    <location>
        <begin position="1100"/>
        <end position="1121"/>
    </location>
</feature>
<dbReference type="PROSITE" id="PS50850">
    <property type="entry name" value="MFS"/>
    <property type="match status" value="1"/>
</dbReference>
<feature type="compositionally biased region" description="Basic and acidic residues" evidence="2">
    <location>
        <begin position="1355"/>
        <end position="1367"/>
    </location>
</feature>
<evidence type="ECO:0000313" key="5">
    <source>
        <dbReference type="EMBL" id="RAR12820.1"/>
    </source>
</evidence>
<dbReference type="InterPro" id="IPR018825">
    <property type="entry name" value="DUF2427"/>
</dbReference>
<keyword evidence="3" id="KW-0812">Transmembrane</keyword>
<dbReference type="SMART" id="SM00135">
    <property type="entry name" value="LY"/>
    <property type="match status" value="2"/>
</dbReference>
<accession>A0A364N6D0</accession>
<dbReference type="GO" id="GO:0022857">
    <property type="term" value="F:transmembrane transporter activity"/>
    <property type="evidence" value="ECO:0007669"/>
    <property type="project" value="InterPro"/>
</dbReference>
<feature type="region of interest" description="Disordered" evidence="2">
    <location>
        <begin position="1313"/>
        <end position="1367"/>
    </location>
</feature>
<reference evidence="6" key="1">
    <citation type="submission" date="2018-05" db="EMBL/GenBank/DDBJ databases">
        <title>Draft genome sequence of Stemphylium lycopersici strain CIDEFI 213.</title>
        <authorList>
            <person name="Medina R."/>
            <person name="Franco M.E.E."/>
            <person name="Lucentini C.G."/>
            <person name="Saparrat M.C.N."/>
            <person name="Balatti P.A."/>
        </authorList>
    </citation>
    <scope>NUCLEOTIDE SEQUENCE [LARGE SCALE GENOMIC DNA]</scope>
    <source>
        <strain evidence="6">CIDEFI 213</strain>
    </source>
</reference>
<evidence type="ECO:0000256" key="1">
    <source>
        <dbReference type="ARBA" id="ARBA00004141"/>
    </source>
</evidence>
<dbReference type="Proteomes" id="UP000249619">
    <property type="component" value="Unassembled WGS sequence"/>
</dbReference>
<dbReference type="InterPro" id="IPR011042">
    <property type="entry name" value="6-blade_b-propeller_TolB-like"/>
</dbReference>
<feature type="transmembrane region" description="Helical" evidence="3">
    <location>
        <begin position="920"/>
        <end position="941"/>
    </location>
</feature>
<evidence type="ECO:0000256" key="3">
    <source>
        <dbReference type="SAM" id="Phobius"/>
    </source>
</evidence>
<dbReference type="STRING" id="183478.A0A364N6D0"/>
<feature type="compositionally biased region" description="Polar residues" evidence="2">
    <location>
        <begin position="1315"/>
        <end position="1346"/>
    </location>
</feature>
<comment type="subcellular location">
    <subcellularLocation>
        <location evidence="1">Membrane</location>
        <topology evidence="1">Multi-pass membrane protein</topology>
    </subcellularLocation>
</comment>
<dbReference type="SMART" id="SM00672">
    <property type="entry name" value="CAP10"/>
    <property type="match status" value="1"/>
</dbReference>
<dbReference type="InterPro" id="IPR020846">
    <property type="entry name" value="MFS_dom"/>
</dbReference>
<dbReference type="InterPro" id="IPR006598">
    <property type="entry name" value="CAP10"/>
</dbReference>
<evidence type="ECO:0000256" key="2">
    <source>
        <dbReference type="SAM" id="MobiDB-lite"/>
    </source>
</evidence>
<protein>
    <submittedName>
        <fullName evidence="5">Integral membrane protein</fullName>
    </submittedName>
</protein>
<dbReference type="SUPFAM" id="SSF103473">
    <property type="entry name" value="MFS general substrate transporter"/>
    <property type="match status" value="1"/>
</dbReference>
<feature type="transmembrane region" description="Helical" evidence="3">
    <location>
        <begin position="1639"/>
        <end position="1657"/>
    </location>
</feature>
<gene>
    <name evidence="5" type="ORF">DDE83_003855</name>
</gene>
<dbReference type="InterPro" id="IPR036259">
    <property type="entry name" value="MFS_trans_sf"/>
</dbReference>
<dbReference type="Pfam" id="PF05686">
    <property type="entry name" value="Glyco_transf_90"/>
    <property type="match status" value="1"/>
</dbReference>
<feature type="transmembrane region" description="Helical" evidence="3">
    <location>
        <begin position="953"/>
        <end position="972"/>
    </location>
</feature>
<name>A0A364N6D0_STELY</name>
<dbReference type="GO" id="GO:0016020">
    <property type="term" value="C:membrane"/>
    <property type="evidence" value="ECO:0007669"/>
    <property type="project" value="UniProtKB-SubCell"/>
</dbReference>